<dbReference type="EMBL" id="BMUL01000004">
    <property type="protein sequence ID" value="GHA77303.1"/>
    <property type="molecule type" value="Genomic_DNA"/>
</dbReference>
<evidence type="ECO:0000256" key="1">
    <source>
        <dbReference type="SAM" id="MobiDB-lite"/>
    </source>
</evidence>
<dbReference type="Proteomes" id="UP000644020">
    <property type="component" value="Unassembled WGS sequence"/>
</dbReference>
<reference evidence="2" key="2">
    <citation type="submission" date="2020-09" db="EMBL/GenBank/DDBJ databases">
        <authorList>
            <person name="Sun Q."/>
            <person name="Ohkuma M."/>
        </authorList>
    </citation>
    <scope>NUCLEOTIDE SEQUENCE</scope>
    <source>
        <strain evidence="2">JCM 4518</strain>
    </source>
</reference>
<protein>
    <submittedName>
        <fullName evidence="2">Uncharacterized protein</fullName>
    </submittedName>
</protein>
<reference evidence="2" key="1">
    <citation type="journal article" date="2014" name="Int. J. Syst. Evol. Microbiol.">
        <title>Complete genome sequence of Corynebacterium casei LMG S-19264T (=DSM 44701T), isolated from a smear-ripened cheese.</title>
        <authorList>
            <consortium name="US DOE Joint Genome Institute (JGI-PGF)"/>
            <person name="Walter F."/>
            <person name="Albersmeier A."/>
            <person name="Kalinowski J."/>
            <person name="Ruckert C."/>
        </authorList>
    </citation>
    <scope>NUCLEOTIDE SEQUENCE</scope>
    <source>
        <strain evidence="2">JCM 4518</strain>
    </source>
</reference>
<dbReference type="AlphaFoldDB" id="A0A918SYH2"/>
<evidence type="ECO:0000313" key="3">
    <source>
        <dbReference type="Proteomes" id="UP000644020"/>
    </source>
</evidence>
<accession>A0A918SYH2</accession>
<organism evidence="2 3">
    <name type="scientific">Streptomyces termitum</name>
    <dbReference type="NCBI Taxonomy" id="67368"/>
    <lineage>
        <taxon>Bacteria</taxon>
        <taxon>Bacillati</taxon>
        <taxon>Actinomycetota</taxon>
        <taxon>Actinomycetes</taxon>
        <taxon>Kitasatosporales</taxon>
        <taxon>Streptomycetaceae</taxon>
        <taxon>Streptomyces</taxon>
    </lineage>
</organism>
<comment type="caution">
    <text evidence="2">The sequence shown here is derived from an EMBL/GenBank/DDBJ whole genome shotgun (WGS) entry which is preliminary data.</text>
</comment>
<gene>
    <name evidence="2" type="ORF">GCM10010305_20240</name>
</gene>
<feature type="region of interest" description="Disordered" evidence="1">
    <location>
        <begin position="70"/>
        <end position="108"/>
    </location>
</feature>
<feature type="compositionally biased region" description="Basic and acidic residues" evidence="1">
    <location>
        <begin position="77"/>
        <end position="94"/>
    </location>
</feature>
<name>A0A918SYH2_9ACTN</name>
<keyword evidence="3" id="KW-1185">Reference proteome</keyword>
<evidence type="ECO:0000313" key="2">
    <source>
        <dbReference type="EMBL" id="GHA77303.1"/>
    </source>
</evidence>
<proteinExistence type="predicted"/>
<dbReference type="RefSeq" id="WP_189976248.1">
    <property type="nucleotide sequence ID" value="NZ_BMUL01000004.1"/>
</dbReference>
<sequence length="108" mass="11354">MLTSFCPVIRTSRMDASRAFCGRPLDLAATRTTPWRTALGRPVLTLLDHTHPVLPAAPHGAVRAVRLTPAVGDGPETGERLAAHRVVGHPDRRGTAGPSGRAEPAPGP</sequence>